<protein>
    <submittedName>
        <fullName evidence="1">Uncharacterized protein</fullName>
    </submittedName>
</protein>
<evidence type="ECO:0000313" key="1">
    <source>
        <dbReference type="EMBL" id="KAK3934565.1"/>
    </source>
</evidence>
<evidence type="ECO:0000313" key="2">
    <source>
        <dbReference type="Proteomes" id="UP001303473"/>
    </source>
</evidence>
<dbReference type="AlphaFoldDB" id="A0AAN6RZ56"/>
<sequence length="88" mass="10011">MELKGCKEPEEAVTTGPTAKLGARSWTFRLKATLKDLATETEKTAQQFYRDKSDLDDKGRYYRFNIDYGLEDIGLEESKKKTEIAAVT</sequence>
<name>A0AAN6RZ56_9PEZI</name>
<comment type="caution">
    <text evidence="1">The sequence shown here is derived from an EMBL/GenBank/DDBJ whole genome shotgun (WGS) entry which is preliminary data.</text>
</comment>
<dbReference type="EMBL" id="MU853978">
    <property type="protein sequence ID" value="KAK3934565.1"/>
    <property type="molecule type" value="Genomic_DNA"/>
</dbReference>
<keyword evidence="2" id="KW-1185">Reference proteome</keyword>
<gene>
    <name evidence="1" type="ORF">QBC46DRAFT_347500</name>
</gene>
<reference evidence="2" key="1">
    <citation type="journal article" date="2023" name="Mol. Phylogenet. Evol.">
        <title>Genome-scale phylogeny and comparative genomics of the fungal order Sordariales.</title>
        <authorList>
            <person name="Hensen N."/>
            <person name="Bonometti L."/>
            <person name="Westerberg I."/>
            <person name="Brannstrom I.O."/>
            <person name="Guillou S."/>
            <person name="Cros-Aarteil S."/>
            <person name="Calhoun S."/>
            <person name="Haridas S."/>
            <person name="Kuo A."/>
            <person name="Mondo S."/>
            <person name="Pangilinan J."/>
            <person name="Riley R."/>
            <person name="LaButti K."/>
            <person name="Andreopoulos B."/>
            <person name="Lipzen A."/>
            <person name="Chen C."/>
            <person name="Yan M."/>
            <person name="Daum C."/>
            <person name="Ng V."/>
            <person name="Clum A."/>
            <person name="Steindorff A."/>
            <person name="Ohm R.A."/>
            <person name="Martin F."/>
            <person name="Silar P."/>
            <person name="Natvig D.O."/>
            <person name="Lalanne C."/>
            <person name="Gautier V."/>
            <person name="Ament-Velasquez S.L."/>
            <person name="Kruys A."/>
            <person name="Hutchinson M.I."/>
            <person name="Powell A.J."/>
            <person name="Barry K."/>
            <person name="Miller A.N."/>
            <person name="Grigoriev I.V."/>
            <person name="Debuchy R."/>
            <person name="Gladieux P."/>
            <person name="Hiltunen Thoren M."/>
            <person name="Johannesson H."/>
        </authorList>
    </citation>
    <scope>NUCLEOTIDE SEQUENCE [LARGE SCALE GENOMIC DNA]</scope>
    <source>
        <strain evidence="2">CBS 340.73</strain>
    </source>
</reference>
<accession>A0AAN6RZ56</accession>
<dbReference type="Proteomes" id="UP001303473">
    <property type="component" value="Unassembled WGS sequence"/>
</dbReference>
<organism evidence="1 2">
    <name type="scientific">Diplogelasinospora grovesii</name>
    <dbReference type="NCBI Taxonomy" id="303347"/>
    <lineage>
        <taxon>Eukaryota</taxon>
        <taxon>Fungi</taxon>
        <taxon>Dikarya</taxon>
        <taxon>Ascomycota</taxon>
        <taxon>Pezizomycotina</taxon>
        <taxon>Sordariomycetes</taxon>
        <taxon>Sordariomycetidae</taxon>
        <taxon>Sordariales</taxon>
        <taxon>Diplogelasinosporaceae</taxon>
        <taxon>Diplogelasinospora</taxon>
    </lineage>
</organism>
<proteinExistence type="predicted"/>